<feature type="signal peptide" evidence="2">
    <location>
        <begin position="1"/>
        <end position="19"/>
    </location>
</feature>
<dbReference type="Pfam" id="PF00089">
    <property type="entry name" value="Trypsin"/>
    <property type="match status" value="1"/>
</dbReference>
<dbReference type="InterPro" id="IPR009003">
    <property type="entry name" value="Peptidase_S1_PA"/>
</dbReference>
<keyword evidence="4" id="KW-1185">Reference proteome</keyword>
<evidence type="ECO:0000313" key="5">
    <source>
        <dbReference type="RefSeq" id="XP_030763289.1"/>
    </source>
</evidence>
<dbReference type="RefSeq" id="XP_030763289.1">
    <property type="nucleotide sequence ID" value="XM_030907429.1"/>
</dbReference>
<dbReference type="AlphaFoldDB" id="A0A6J2YJH3"/>
<dbReference type="GeneID" id="115887901"/>
<dbReference type="InterPro" id="IPR001314">
    <property type="entry name" value="Peptidase_S1A"/>
</dbReference>
<dbReference type="Gene3D" id="2.40.10.10">
    <property type="entry name" value="Trypsin-like serine proteases"/>
    <property type="match status" value="1"/>
</dbReference>
<gene>
    <name evidence="5" type="primary">LOC115887901</name>
</gene>
<dbReference type="PRINTS" id="PR00722">
    <property type="entry name" value="CHYMOTRYPSIN"/>
</dbReference>
<dbReference type="PROSITE" id="PS00135">
    <property type="entry name" value="TRYPSIN_SER"/>
    <property type="match status" value="1"/>
</dbReference>
<keyword evidence="5" id="KW-0645">Protease</keyword>
<dbReference type="GO" id="GO:0006508">
    <property type="term" value="P:proteolysis"/>
    <property type="evidence" value="ECO:0007669"/>
    <property type="project" value="UniProtKB-KW"/>
</dbReference>
<dbReference type="GO" id="GO:0004252">
    <property type="term" value="F:serine-type endopeptidase activity"/>
    <property type="evidence" value="ECO:0007669"/>
    <property type="project" value="InterPro"/>
</dbReference>
<dbReference type="KEGG" id="soy:115887901"/>
<evidence type="ECO:0000313" key="4">
    <source>
        <dbReference type="Proteomes" id="UP000504635"/>
    </source>
</evidence>
<dbReference type="SUPFAM" id="SSF50494">
    <property type="entry name" value="Trypsin-like serine proteases"/>
    <property type="match status" value="1"/>
</dbReference>
<accession>A0A6J2YJH3</accession>
<dbReference type="OrthoDB" id="6407006at2759"/>
<dbReference type="FunFam" id="2.40.10.10:FF:000072">
    <property type="entry name" value="CLIP-domain serine protease"/>
    <property type="match status" value="1"/>
</dbReference>
<keyword evidence="5" id="KW-0378">Hydrolase</keyword>
<dbReference type="PANTHER" id="PTHR24253">
    <property type="entry name" value="TRANSMEMBRANE PROTEASE SERINE"/>
    <property type="match status" value="1"/>
</dbReference>
<dbReference type="InParanoid" id="A0A6J2YJH3"/>
<dbReference type="InterPro" id="IPR043504">
    <property type="entry name" value="Peptidase_S1_PA_chymotrypsin"/>
</dbReference>
<dbReference type="PROSITE" id="PS50240">
    <property type="entry name" value="TRYPSIN_DOM"/>
    <property type="match status" value="1"/>
</dbReference>
<dbReference type="SMART" id="SM00020">
    <property type="entry name" value="Tryp_SPc"/>
    <property type="match status" value="1"/>
</dbReference>
<feature type="domain" description="Peptidase S1" evidence="3">
    <location>
        <begin position="158"/>
        <end position="401"/>
    </location>
</feature>
<evidence type="ECO:0000256" key="1">
    <source>
        <dbReference type="ARBA" id="ARBA00023157"/>
    </source>
</evidence>
<evidence type="ECO:0000256" key="2">
    <source>
        <dbReference type="SAM" id="SignalP"/>
    </source>
</evidence>
<name>A0A6J2YJH3_SITOR</name>
<dbReference type="InterPro" id="IPR033116">
    <property type="entry name" value="TRYPSIN_SER"/>
</dbReference>
<dbReference type="Proteomes" id="UP000504635">
    <property type="component" value="Unplaced"/>
</dbReference>
<keyword evidence="1" id="KW-1015">Disulfide bond</keyword>
<evidence type="ECO:0000259" key="3">
    <source>
        <dbReference type="PROSITE" id="PS50240"/>
    </source>
</evidence>
<feature type="chain" id="PRO_5026697444" evidence="2">
    <location>
        <begin position="20"/>
        <end position="404"/>
    </location>
</feature>
<protein>
    <submittedName>
        <fullName evidence="5">Serine protease 27 isoform X1</fullName>
    </submittedName>
</protein>
<keyword evidence="2" id="KW-0732">Signal</keyword>
<sequence length="404" mass="45597">MLLMSKILFVFGCVQPVWCLWSFWKLDDVWKRKSVLQDVELGGYFKDVTGRVFVTMFGYPSRCQRKGFSHACTLSVACWWVGGSSQSGCGASPWIVACCVKHIKKKDEEELYDMDYSENEIQIKDKSVMAPMERRNGLFDIEDDNCGISNDRIMQKRIVGGKEARFGQFPWQAYIKVSNYQCGGVIVSRKYVATAAHCIFTAKLSDILVYLGELDTEDSRKIEEPQPAELHRVKKLLIHPKFEYKATQPDRFDLALLELVTEAGFNFHISSICLPDKNIKLTARDAVVAGWGKVNPWDKVMGTNILRSVAVPILDIRECRAWHKIKQIDVDLHSEMICGGHKEGKRDACLGDSGGPLIVLEKGRWTLVGITSAGFGCGEAQQPGIYHKIPTTVDWIKTIIHNQL</sequence>
<dbReference type="CDD" id="cd00190">
    <property type="entry name" value="Tryp_SPc"/>
    <property type="match status" value="1"/>
</dbReference>
<reference evidence="5" key="1">
    <citation type="submission" date="2025-08" db="UniProtKB">
        <authorList>
            <consortium name="RefSeq"/>
        </authorList>
    </citation>
    <scope>IDENTIFICATION</scope>
    <source>
        <tissue evidence="5">Gonads</tissue>
    </source>
</reference>
<dbReference type="InterPro" id="IPR001254">
    <property type="entry name" value="Trypsin_dom"/>
</dbReference>
<dbReference type="PANTHER" id="PTHR24253:SF63">
    <property type="entry name" value="PEPTIDASE S1 DOMAIN-CONTAINING PROTEIN"/>
    <property type="match status" value="1"/>
</dbReference>
<organism evidence="4 5">
    <name type="scientific">Sitophilus oryzae</name>
    <name type="common">Rice weevil</name>
    <name type="synonym">Curculio oryzae</name>
    <dbReference type="NCBI Taxonomy" id="7048"/>
    <lineage>
        <taxon>Eukaryota</taxon>
        <taxon>Metazoa</taxon>
        <taxon>Ecdysozoa</taxon>
        <taxon>Arthropoda</taxon>
        <taxon>Hexapoda</taxon>
        <taxon>Insecta</taxon>
        <taxon>Pterygota</taxon>
        <taxon>Neoptera</taxon>
        <taxon>Endopterygota</taxon>
        <taxon>Coleoptera</taxon>
        <taxon>Polyphaga</taxon>
        <taxon>Cucujiformia</taxon>
        <taxon>Curculionidae</taxon>
        <taxon>Dryophthorinae</taxon>
        <taxon>Sitophilus</taxon>
    </lineage>
</organism>
<proteinExistence type="predicted"/>